<evidence type="ECO:0008006" key="4">
    <source>
        <dbReference type="Google" id="ProtNLM"/>
    </source>
</evidence>
<dbReference type="Gene3D" id="3.60.10.10">
    <property type="entry name" value="Endonuclease/exonuclease/phosphatase"/>
    <property type="match status" value="1"/>
</dbReference>
<dbReference type="InterPro" id="IPR036691">
    <property type="entry name" value="Endo/exonu/phosph_ase_sf"/>
</dbReference>
<dbReference type="Proteomes" id="UP001472677">
    <property type="component" value="Unassembled WGS sequence"/>
</dbReference>
<dbReference type="SUPFAM" id="SSF56219">
    <property type="entry name" value="DNase I-like"/>
    <property type="match status" value="1"/>
</dbReference>
<feature type="signal peptide" evidence="1">
    <location>
        <begin position="1"/>
        <end position="19"/>
    </location>
</feature>
<keyword evidence="1" id="KW-0732">Signal</keyword>
<sequence>MIWVFLRRRLAAVFVVVSATNPFPPVNLPGSSSLLPDCNCVQRYGKHFIDAEIAVNAEGKWFGTFIYGPSYREEKRAFWEFMTNLRRGNGDRWLVIGDSNDVSRQEEKLGGLPFNPNDERGFFDFIDTTWLLDLSISGGTFSWLNQRSDEEAILEKLDRVLCSNEWNITFPKVVALLDIAIGSDHAPIIVLPKGLKRKYRRDFKFESKWFLEEDCACSKQLDTSLAVQTFAPIRELKECGNFDDGCALISFLLWALWKSRNAFAFEALLEKPWEVWNRAEGAFMEFLKAQQTSGSGDHNHQEVLPSWIPPLAGQFKVLQLKPRPLELELLRL</sequence>
<dbReference type="EMBL" id="JBBPBM010000008">
    <property type="protein sequence ID" value="KAK8571426.1"/>
    <property type="molecule type" value="Genomic_DNA"/>
</dbReference>
<evidence type="ECO:0000313" key="2">
    <source>
        <dbReference type="EMBL" id="KAK8571426.1"/>
    </source>
</evidence>
<gene>
    <name evidence="2" type="ORF">V6N12_027515</name>
</gene>
<proteinExistence type="predicted"/>
<protein>
    <recommendedName>
        <fullName evidence="4">Endonuclease/exonuclease/phosphatase domain-containing protein</fullName>
    </recommendedName>
</protein>
<comment type="caution">
    <text evidence="2">The sequence shown here is derived from an EMBL/GenBank/DDBJ whole genome shotgun (WGS) entry which is preliminary data.</text>
</comment>
<name>A0ABR2F358_9ROSI</name>
<dbReference type="PANTHER" id="PTHR33710">
    <property type="entry name" value="BNAC02G09200D PROTEIN"/>
    <property type="match status" value="1"/>
</dbReference>
<reference evidence="2 3" key="1">
    <citation type="journal article" date="2024" name="G3 (Bethesda)">
        <title>Genome assembly of Hibiscus sabdariffa L. provides insights into metabolisms of medicinal natural products.</title>
        <authorList>
            <person name="Kim T."/>
        </authorList>
    </citation>
    <scope>NUCLEOTIDE SEQUENCE [LARGE SCALE GENOMIC DNA]</scope>
    <source>
        <strain evidence="2">TK-2024</strain>
        <tissue evidence="2">Old leaves</tissue>
    </source>
</reference>
<keyword evidence="3" id="KW-1185">Reference proteome</keyword>
<evidence type="ECO:0000313" key="3">
    <source>
        <dbReference type="Proteomes" id="UP001472677"/>
    </source>
</evidence>
<accession>A0ABR2F358</accession>
<organism evidence="2 3">
    <name type="scientific">Hibiscus sabdariffa</name>
    <name type="common">roselle</name>
    <dbReference type="NCBI Taxonomy" id="183260"/>
    <lineage>
        <taxon>Eukaryota</taxon>
        <taxon>Viridiplantae</taxon>
        <taxon>Streptophyta</taxon>
        <taxon>Embryophyta</taxon>
        <taxon>Tracheophyta</taxon>
        <taxon>Spermatophyta</taxon>
        <taxon>Magnoliopsida</taxon>
        <taxon>eudicotyledons</taxon>
        <taxon>Gunneridae</taxon>
        <taxon>Pentapetalae</taxon>
        <taxon>rosids</taxon>
        <taxon>malvids</taxon>
        <taxon>Malvales</taxon>
        <taxon>Malvaceae</taxon>
        <taxon>Malvoideae</taxon>
        <taxon>Hibiscus</taxon>
    </lineage>
</organism>
<dbReference type="PANTHER" id="PTHR33710:SF79">
    <property type="entry name" value="OS06G0205337 PROTEIN"/>
    <property type="match status" value="1"/>
</dbReference>
<feature type="chain" id="PRO_5045989590" description="Endonuclease/exonuclease/phosphatase domain-containing protein" evidence="1">
    <location>
        <begin position="20"/>
        <end position="332"/>
    </location>
</feature>
<evidence type="ECO:0000256" key="1">
    <source>
        <dbReference type="SAM" id="SignalP"/>
    </source>
</evidence>